<dbReference type="NCBIfam" id="TIGR00797">
    <property type="entry name" value="matE"/>
    <property type="match status" value="1"/>
</dbReference>
<feature type="transmembrane region" description="Helical" evidence="10">
    <location>
        <begin position="255"/>
        <end position="281"/>
    </location>
</feature>
<keyword evidence="6 10" id="KW-1133">Transmembrane helix</keyword>
<feature type="transmembrane region" description="Helical" evidence="10">
    <location>
        <begin position="195"/>
        <end position="220"/>
    </location>
</feature>
<keyword evidence="2" id="KW-0813">Transport</keyword>
<proteinExistence type="predicted"/>
<protein>
    <recommendedName>
        <fullName evidence="9">Multidrug-efflux transporter</fullName>
    </recommendedName>
</protein>
<dbReference type="PANTHER" id="PTHR43298">
    <property type="entry name" value="MULTIDRUG RESISTANCE PROTEIN NORM-RELATED"/>
    <property type="match status" value="1"/>
</dbReference>
<keyword evidence="4" id="KW-1003">Cell membrane</keyword>
<reference evidence="11 12" key="1">
    <citation type="submission" date="2019-12" db="EMBL/GenBank/DDBJ databases">
        <title>Genomic-based taxomic classification of the family Erythrobacteraceae.</title>
        <authorList>
            <person name="Xu L."/>
        </authorList>
    </citation>
    <scope>NUCLEOTIDE SEQUENCE [LARGE SCALE GENOMIC DNA]</scope>
    <source>
        <strain evidence="11 12">JCM 16677</strain>
    </source>
</reference>
<dbReference type="OrthoDB" id="9806302at2"/>
<feature type="transmembrane region" description="Helical" evidence="10">
    <location>
        <begin position="320"/>
        <end position="341"/>
    </location>
</feature>
<dbReference type="GO" id="GO:0005886">
    <property type="term" value="C:plasma membrane"/>
    <property type="evidence" value="ECO:0007669"/>
    <property type="project" value="UniProtKB-SubCell"/>
</dbReference>
<comment type="subcellular location">
    <subcellularLocation>
        <location evidence="1">Cell inner membrane</location>
        <topology evidence="1">Multi-pass membrane protein</topology>
    </subcellularLocation>
</comment>
<comment type="caution">
    <text evidence="11">The sequence shown here is derived from an EMBL/GenBank/DDBJ whole genome shotgun (WGS) entry which is preliminary data.</text>
</comment>
<evidence type="ECO:0000256" key="10">
    <source>
        <dbReference type="SAM" id="Phobius"/>
    </source>
</evidence>
<feature type="transmembrane region" description="Helical" evidence="10">
    <location>
        <begin position="94"/>
        <end position="114"/>
    </location>
</feature>
<keyword evidence="3" id="KW-0050">Antiport</keyword>
<feature type="transmembrane region" description="Helical" evidence="10">
    <location>
        <begin position="421"/>
        <end position="440"/>
    </location>
</feature>
<dbReference type="InterPro" id="IPR050222">
    <property type="entry name" value="MATE_MdtK"/>
</dbReference>
<evidence type="ECO:0000256" key="8">
    <source>
        <dbReference type="ARBA" id="ARBA00023136"/>
    </source>
</evidence>
<dbReference type="AlphaFoldDB" id="A0A845ASH1"/>
<dbReference type="Proteomes" id="UP000446786">
    <property type="component" value="Unassembled WGS sequence"/>
</dbReference>
<dbReference type="Pfam" id="PF01554">
    <property type="entry name" value="MatE"/>
    <property type="match status" value="2"/>
</dbReference>
<evidence type="ECO:0000313" key="11">
    <source>
        <dbReference type="EMBL" id="MXP31791.1"/>
    </source>
</evidence>
<accession>A0A845ASH1</accession>
<dbReference type="EMBL" id="WTYE01000001">
    <property type="protein sequence ID" value="MXP31791.1"/>
    <property type="molecule type" value="Genomic_DNA"/>
</dbReference>
<evidence type="ECO:0000256" key="1">
    <source>
        <dbReference type="ARBA" id="ARBA00004429"/>
    </source>
</evidence>
<feature type="transmembrane region" description="Helical" evidence="10">
    <location>
        <begin position="134"/>
        <end position="158"/>
    </location>
</feature>
<organism evidence="11 12">
    <name type="scientific">Parerythrobacter jejuensis</name>
    <dbReference type="NCBI Taxonomy" id="795812"/>
    <lineage>
        <taxon>Bacteria</taxon>
        <taxon>Pseudomonadati</taxon>
        <taxon>Pseudomonadota</taxon>
        <taxon>Alphaproteobacteria</taxon>
        <taxon>Sphingomonadales</taxon>
        <taxon>Erythrobacteraceae</taxon>
        <taxon>Parerythrobacter</taxon>
    </lineage>
</organism>
<keyword evidence="5 10" id="KW-0812">Transmembrane</keyword>
<evidence type="ECO:0000256" key="4">
    <source>
        <dbReference type="ARBA" id="ARBA00022475"/>
    </source>
</evidence>
<evidence type="ECO:0000256" key="7">
    <source>
        <dbReference type="ARBA" id="ARBA00023065"/>
    </source>
</evidence>
<dbReference type="GO" id="GO:0006811">
    <property type="term" value="P:monoatomic ion transport"/>
    <property type="evidence" value="ECO:0007669"/>
    <property type="project" value="UniProtKB-KW"/>
</dbReference>
<evidence type="ECO:0000256" key="9">
    <source>
        <dbReference type="ARBA" id="ARBA00031636"/>
    </source>
</evidence>
<keyword evidence="7" id="KW-0406">Ion transport</keyword>
<evidence type="ECO:0000256" key="2">
    <source>
        <dbReference type="ARBA" id="ARBA00022448"/>
    </source>
</evidence>
<feature type="transmembrane region" description="Helical" evidence="10">
    <location>
        <begin position="361"/>
        <end position="381"/>
    </location>
</feature>
<dbReference type="PIRSF" id="PIRSF006603">
    <property type="entry name" value="DinF"/>
    <property type="match status" value="1"/>
</dbReference>
<dbReference type="CDD" id="cd13148">
    <property type="entry name" value="MATE_like_3"/>
    <property type="match status" value="1"/>
</dbReference>
<dbReference type="GO" id="GO:0015297">
    <property type="term" value="F:antiporter activity"/>
    <property type="evidence" value="ECO:0007669"/>
    <property type="project" value="UniProtKB-KW"/>
</dbReference>
<keyword evidence="8 10" id="KW-0472">Membrane</keyword>
<dbReference type="GO" id="GO:0042910">
    <property type="term" value="F:xenobiotic transmembrane transporter activity"/>
    <property type="evidence" value="ECO:0007669"/>
    <property type="project" value="InterPro"/>
</dbReference>
<dbReference type="PANTHER" id="PTHR43298:SF2">
    <property type="entry name" value="FMN_FAD EXPORTER YEEO-RELATED"/>
    <property type="match status" value="1"/>
</dbReference>
<evidence type="ECO:0000256" key="5">
    <source>
        <dbReference type="ARBA" id="ARBA00022692"/>
    </source>
</evidence>
<evidence type="ECO:0000313" key="12">
    <source>
        <dbReference type="Proteomes" id="UP000446786"/>
    </source>
</evidence>
<dbReference type="RefSeq" id="WP_160779200.1">
    <property type="nucleotide sequence ID" value="NZ_BAAAZF010000001.1"/>
</dbReference>
<name>A0A845ASH1_9SPHN</name>
<feature type="transmembrane region" description="Helical" evidence="10">
    <location>
        <begin position="165"/>
        <end position="189"/>
    </location>
</feature>
<evidence type="ECO:0000256" key="6">
    <source>
        <dbReference type="ARBA" id="ARBA00022989"/>
    </source>
</evidence>
<feature type="transmembrane region" description="Helical" evidence="10">
    <location>
        <begin position="287"/>
        <end position="308"/>
    </location>
</feature>
<keyword evidence="12" id="KW-1185">Reference proteome</keyword>
<gene>
    <name evidence="11" type="ORF">GRI94_08140</name>
</gene>
<feature type="transmembrane region" description="Helical" evidence="10">
    <location>
        <begin position="388"/>
        <end position="409"/>
    </location>
</feature>
<evidence type="ECO:0000256" key="3">
    <source>
        <dbReference type="ARBA" id="ARBA00022449"/>
    </source>
</evidence>
<dbReference type="InterPro" id="IPR048279">
    <property type="entry name" value="MdtK-like"/>
</dbReference>
<sequence length="447" mass="46061">MDERTRLFLTAPPGTLLVKMATPNSLAFMIQSTVSLAEVWIIGQLGTSSLAAIALSFPLLMLMQAMAGGAVGGAVTSSIARALGRGDSNAAQRLIWHALAICAAGSALFLVLFLTAGDTLLRTLGGSDDILAQAATYCLILFCGGLFIWLLGVIGAVFRGMGDMALPAVLMVIGAFVQVPLTAVLVLGLLGVPQFGIAGAAISAVTTSFVISLVMLSILAKPGRVIQLKRTALVFEARLFRDIFSVAGPASLSPILTVLIILSLTAMVATFGEAALAGYGIGSRIEFLLIPLIFGIGAAMTSLVGLAIGAGDIARAERIGWTGGVMSAALAGLLGLILTLFPDRWIGAFTQDPAAFAAAKSYIGIVGPFYAFQGLGLSLYFASQGAGFMFWPVAATILRVILALGGGWFLAFQLGYGLDGIYIAAAAAMTVFGVMIAGSVKLGGWRK</sequence>
<dbReference type="InterPro" id="IPR002528">
    <property type="entry name" value="MATE_fam"/>
</dbReference>
<feature type="transmembrane region" description="Helical" evidence="10">
    <location>
        <begin position="52"/>
        <end position="73"/>
    </location>
</feature>